<protein>
    <submittedName>
        <fullName evidence="3">Uncharacterized protein</fullName>
    </submittedName>
</protein>
<gene>
    <name evidence="3" type="ORF">SK3146_01922</name>
</gene>
<keyword evidence="4" id="KW-1185">Reference proteome</keyword>
<name>A0ABY4RN72_9BACL</name>
<accession>A0ABY4RN72</accession>
<feature type="region of interest" description="Disordered" evidence="1">
    <location>
        <begin position="25"/>
        <end position="47"/>
    </location>
</feature>
<evidence type="ECO:0000256" key="1">
    <source>
        <dbReference type="SAM" id="MobiDB-lite"/>
    </source>
</evidence>
<dbReference type="RefSeq" id="WP_249864861.1">
    <property type="nucleotide sequence ID" value="NZ_CP027059.1"/>
</dbReference>
<reference evidence="3" key="1">
    <citation type="submission" date="2018-02" db="EMBL/GenBank/DDBJ databases">
        <authorList>
            <person name="Kim S.-K."/>
            <person name="Jung H.-I."/>
            <person name="Lee S.-W."/>
        </authorList>
    </citation>
    <scope>NUCLEOTIDE SEQUENCE</scope>
    <source>
        <strain evidence="3">SK3146</strain>
    </source>
</reference>
<evidence type="ECO:0000313" key="3">
    <source>
        <dbReference type="EMBL" id="UQZ82762.1"/>
    </source>
</evidence>
<proteinExistence type="predicted"/>
<keyword evidence="2" id="KW-0812">Transmembrane</keyword>
<evidence type="ECO:0000313" key="4">
    <source>
        <dbReference type="Proteomes" id="UP001057134"/>
    </source>
</evidence>
<sequence>MEQEQRTQREITYHVGWKRGKIKLNQSQSSEPEQAHTHAAEEEESAEPGLLRWNRAYVWRRAGALPAPALTVLLAVFPLLAFALSVWLVYELSIQPY</sequence>
<dbReference type="EMBL" id="CP027059">
    <property type="protein sequence ID" value="UQZ82762.1"/>
    <property type="molecule type" value="Genomic_DNA"/>
</dbReference>
<reference evidence="3" key="2">
    <citation type="journal article" date="2021" name="J Anim Sci Technol">
        <title>Complete genome sequence of Paenibacillus konkukensis sp. nov. SK3146 as a potential probiotic strain.</title>
        <authorList>
            <person name="Jung H.I."/>
            <person name="Park S."/>
            <person name="Niu K.M."/>
            <person name="Lee S.W."/>
            <person name="Kothari D."/>
            <person name="Yi K.J."/>
            <person name="Kim S.K."/>
        </authorList>
    </citation>
    <scope>NUCLEOTIDE SEQUENCE</scope>
    <source>
        <strain evidence="3">SK3146</strain>
    </source>
</reference>
<dbReference type="Proteomes" id="UP001057134">
    <property type="component" value="Chromosome"/>
</dbReference>
<keyword evidence="2" id="KW-1133">Transmembrane helix</keyword>
<keyword evidence="2" id="KW-0472">Membrane</keyword>
<feature type="transmembrane region" description="Helical" evidence="2">
    <location>
        <begin position="69"/>
        <end position="90"/>
    </location>
</feature>
<organism evidence="3 4">
    <name type="scientific">Paenibacillus konkukensis</name>
    <dbReference type="NCBI Taxonomy" id="2020716"/>
    <lineage>
        <taxon>Bacteria</taxon>
        <taxon>Bacillati</taxon>
        <taxon>Bacillota</taxon>
        <taxon>Bacilli</taxon>
        <taxon>Bacillales</taxon>
        <taxon>Paenibacillaceae</taxon>
        <taxon>Paenibacillus</taxon>
    </lineage>
</organism>
<evidence type="ECO:0000256" key="2">
    <source>
        <dbReference type="SAM" id="Phobius"/>
    </source>
</evidence>